<sequence length="75" mass="8811">MNHAVSPLSTEEWIIDLFRSRAAAQGGVVRRKRRDIERYVGMEEFKQELYRRGYQAVENAGQVVIFCNQEPIQRI</sequence>
<dbReference type="RefSeq" id="WP_025057276.1">
    <property type="nucleotide sequence ID" value="NZ_JACIFU010000002.1"/>
</dbReference>
<protein>
    <recommendedName>
        <fullName evidence="3">N-(5'-phosphoribosyl)anthranilate isomerase</fullName>
    </recommendedName>
</protein>
<proteinExistence type="predicted"/>
<organism evidence="1 2">
    <name type="scientific">Sulfitobacter noctilucicola</name>
    <dbReference type="NCBI Taxonomy" id="1342301"/>
    <lineage>
        <taxon>Bacteria</taxon>
        <taxon>Pseudomonadati</taxon>
        <taxon>Pseudomonadota</taxon>
        <taxon>Alphaproteobacteria</taxon>
        <taxon>Rhodobacterales</taxon>
        <taxon>Roseobacteraceae</taxon>
        <taxon>Sulfitobacter</taxon>
    </lineage>
</organism>
<dbReference type="EMBL" id="JACIFU010000002">
    <property type="protein sequence ID" value="MBB4173904.1"/>
    <property type="molecule type" value="Genomic_DNA"/>
</dbReference>
<dbReference type="Proteomes" id="UP000565745">
    <property type="component" value="Unassembled WGS sequence"/>
</dbReference>
<evidence type="ECO:0000313" key="1">
    <source>
        <dbReference type="EMBL" id="MBB4173904.1"/>
    </source>
</evidence>
<gene>
    <name evidence="1" type="ORF">GGR93_001677</name>
</gene>
<evidence type="ECO:0000313" key="2">
    <source>
        <dbReference type="Proteomes" id="UP000565745"/>
    </source>
</evidence>
<evidence type="ECO:0008006" key="3">
    <source>
        <dbReference type="Google" id="ProtNLM"/>
    </source>
</evidence>
<dbReference type="OrthoDB" id="7867818at2"/>
<keyword evidence="2" id="KW-1185">Reference proteome</keyword>
<dbReference type="AlphaFoldDB" id="A0A7W6Q482"/>
<name>A0A7W6Q482_9RHOB</name>
<accession>A0A7W6Q482</accession>
<comment type="caution">
    <text evidence="1">The sequence shown here is derived from an EMBL/GenBank/DDBJ whole genome shotgun (WGS) entry which is preliminary data.</text>
</comment>
<reference evidence="1 2" key="1">
    <citation type="submission" date="2020-08" db="EMBL/GenBank/DDBJ databases">
        <title>Genomic Encyclopedia of Type Strains, Phase IV (KMG-IV): sequencing the most valuable type-strain genomes for metagenomic binning, comparative biology and taxonomic classification.</title>
        <authorList>
            <person name="Goeker M."/>
        </authorList>
    </citation>
    <scope>NUCLEOTIDE SEQUENCE [LARGE SCALE GENOMIC DNA]</scope>
    <source>
        <strain evidence="1 2">DSM 101015</strain>
    </source>
</reference>